<evidence type="ECO:0000256" key="2">
    <source>
        <dbReference type="ARBA" id="ARBA00022630"/>
    </source>
</evidence>
<keyword evidence="3" id="KW-0274">FAD</keyword>
<evidence type="ECO:0000313" key="8">
    <source>
        <dbReference type="Proteomes" id="UP000186955"/>
    </source>
</evidence>
<accession>A0A1Q5TP42</accession>
<organism evidence="7 8">
    <name type="scientific">Penicillium subrubescens</name>
    <dbReference type="NCBI Taxonomy" id="1316194"/>
    <lineage>
        <taxon>Eukaryota</taxon>
        <taxon>Fungi</taxon>
        <taxon>Dikarya</taxon>
        <taxon>Ascomycota</taxon>
        <taxon>Pezizomycotina</taxon>
        <taxon>Eurotiomycetes</taxon>
        <taxon>Eurotiomycetidae</taxon>
        <taxon>Eurotiales</taxon>
        <taxon>Aspergillaceae</taxon>
        <taxon>Penicillium</taxon>
    </lineage>
</organism>
<dbReference type="SUPFAM" id="SSF51905">
    <property type="entry name" value="FAD/NAD(P)-binding domain"/>
    <property type="match status" value="1"/>
</dbReference>
<dbReference type="Pfam" id="PF01494">
    <property type="entry name" value="FAD_binding_3"/>
    <property type="match status" value="1"/>
</dbReference>
<dbReference type="EMBL" id="MNBE01000630">
    <property type="protein sequence ID" value="OKP01998.1"/>
    <property type="molecule type" value="Genomic_DNA"/>
</dbReference>
<dbReference type="Pfam" id="PF13450">
    <property type="entry name" value="NAD_binding_8"/>
    <property type="match status" value="1"/>
</dbReference>
<sequence length="345" mass="38408">MSDTPVLIVGAGISGLVLAQYLQSQEVRFEIFESDSALDARTGGWGLTLHWALPALRALLPPQVVERFPDTFVNKEASARGDVGSFQFFNLKSGESLFSVPAEERIRVNRGRLRELLTSGIDVRWDKKLKNIESTADNITAHFEDGSSYTGRLLVASDGARSRARQILYPDGCQMNSLPVQLLGASPLYTAEDMGGAQSIDPYIFQGSHPDTNVFLFFSFLDTPNNFDESSKDRYHAQIIVSWADSKGIAVPKENAERIALMKQLTDNWAEPFRSLVQKLPEDAEARSIRIEDWMFTPSHTHDHPRAVLMGDSAHTMTMFRGEGANNAIVDVQDLIKHVDLKNPE</sequence>
<reference evidence="7 8" key="1">
    <citation type="submission" date="2016-10" db="EMBL/GenBank/DDBJ databases">
        <title>Genome sequence of the ascomycete fungus Penicillium subrubescens.</title>
        <authorList>
            <person name="De Vries R.P."/>
            <person name="Peng M."/>
            <person name="Dilokpimol A."/>
            <person name="Hilden K."/>
            <person name="Makela M.R."/>
            <person name="Grigoriev I."/>
            <person name="Riley R."/>
            <person name="Granchi Z."/>
        </authorList>
    </citation>
    <scope>NUCLEOTIDE SEQUENCE [LARGE SCALE GENOMIC DNA]</scope>
    <source>
        <strain evidence="7 8">CBS 132785</strain>
    </source>
</reference>
<dbReference type="STRING" id="1316194.A0A1Q5TP42"/>
<dbReference type="Proteomes" id="UP000186955">
    <property type="component" value="Unassembled WGS sequence"/>
</dbReference>
<keyword evidence="5" id="KW-0503">Monooxygenase</keyword>
<keyword evidence="8" id="KW-1185">Reference proteome</keyword>
<protein>
    <recommendedName>
        <fullName evidence="6">FAD-binding domain-containing protein</fullName>
    </recommendedName>
</protein>
<dbReference type="AlphaFoldDB" id="A0A1Q5TP42"/>
<proteinExistence type="predicted"/>
<name>A0A1Q5TP42_9EURO</name>
<dbReference type="PRINTS" id="PR00420">
    <property type="entry name" value="RNGMNOXGNASE"/>
</dbReference>
<evidence type="ECO:0000313" key="7">
    <source>
        <dbReference type="EMBL" id="OKP01998.1"/>
    </source>
</evidence>
<dbReference type="GO" id="GO:0004497">
    <property type="term" value="F:monooxygenase activity"/>
    <property type="evidence" value="ECO:0007669"/>
    <property type="project" value="UniProtKB-KW"/>
</dbReference>
<keyword evidence="2" id="KW-0285">Flavoprotein</keyword>
<dbReference type="GO" id="GO:0071949">
    <property type="term" value="F:FAD binding"/>
    <property type="evidence" value="ECO:0007669"/>
    <property type="project" value="InterPro"/>
</dbReference>
<dbReference type="PANTHER" id="PTHR47178:SF1">
    <property type="entry name" value="FAD-BINDING DOMAIN-CONTAINING PROTEIN-RELATED"/>
    <property type="match status" value="1"/>
</dbReference>
<comment type="caution">
    <text evidence="7">The sequence shown here is derived from an EMBL/GenBank/DDBJ whole genome shotgun (WGS) entry which is preliminary data.</text>
</comment>
<keyword evidence="4" id="KW-0560">Oxidoreductase</keyword>
<comment type="cofactor">
    <cofactor evidence="1">
        <name>FAD</name>
        <dbReference type="ChEBI" id="CHEBI:57692"/>
    </cofactor>
</comment>
<evidence type="ECO:0000256" key="4">
    <source>
        <dbReference type="ARBA" id="ARBA00023002"/>
    </source>
</evidence>
<dbReference type="InterPro" id="IPR002938">
    <property type="entry name" value="FAD-bd"/>
</dbReference>
<evidence type="ECO:0000256" key="1">
    <source>
        <dbReference type="ARBA" id="ARBA00001974"/>
    </source>
</evidence>
<dbReference type="PANTHER" id="PTHR47178">
    <property type="entry name" value="MONOOXYGENASE, FAD-BINDING"/>
    <property type="match status" value="1"/>
</dbReference>
<evidence type="ECO:0000256" key="3">
    <source>
        <dbReference type="ARBA" id="ARBA00022827"/>
    </source>
</evidence>
<gene>
    <name evidence="7" type="ORF">PENSUB_7228</name>
</gene>
<evidence type="ECO:0000256" key="5">
    <source>
        <dbReference type="ARBA" id="ARBA00023033"/>
    </source>
</evidence>
<evidence type="ECO:0000259" key="6">
    <source>
        <dbReference type="Pfam" id="PF01494"/>
    </source>
</evidence>
<dbReference type="Gene3D" id="3.50.50.60">
    <property type="entry name" value="FAD/NAD(P)-binding domain"/>
    <property type="match status" value="1"/>
</dbReference>
<dbReference type="InterPro" id="IPR036188">
    <property type="entry name" value="FAD/NAD-bd_sf"/>
</dbReference>
<feature type="domain" description="FAD-binding" evidence="6">
    <location>
        <begin position="118"/>
        <end position="337"/>
    </location>
</feature>